<dbReference type="PANTHER" id="PTHR43678:SF1">
    <property type="entry name" value="BETA-N-ACETYLHEXOSAMINIDASE"/>
    <property type="match status" value="1"/>
</dbReference>
<dbReference type="STRING" id="43265.A0A545ULW8"/>
<dbReference type="Gene3D" id="3.30.379.10">
    <property type="entry name" value="Chitobiase/beta-hexosaminidase domain 2-like"/>
    <property type="match status" value="1"/>
</dbReference>
<dbReference type="InterPro" id="IPR006680">
    <property type="entry name" value="Amidohydro-rel"/>
</dbReference>
<keyword evidence="4" id="KW-0378">Hydrolase</keyword>
<dbReference type="Pfam" id="PF00728">
    <property type="entry name" value="Glyco_hydro_20"/>
    <property type="match status" value="1"/>
</dbReference>
<comment type="caution">
    <text evidence="10">The sequence shown here is derived from an EMBL/GenBank/DDBJ whole genome shotgun (WGS) entry which is preliminary data.</text>
</comment>
<sequence>MTEDGAEVNPDTKALTGQMRVVDALKAYDKATQIIASGGVTTSLIIPGSSNLIGGEGAPVKNALYSGANGEPIVEEVLLERGMPQHERRRYMKMAFGENPKSVWKYSRLGNAWHLREHFQKAKEILQSQDDFCAGLEFARKGRSKAKVGFLAENGRFPFNFELESIVALLRGQVSLHNHNYEPQDLETIIRISEEFGFEISGFHHAIEAWQVPGLLKERVPNITIATFAEFSLYKHESYWPSLYAGNILDKSGIKVAYKSDHVESFTNAKYLLSQAAVAHAFHLPAEKALQAVTSIPAAAIDQDHRVGHCKAGYDADIVVWDDHPLVRGATPLQVFIDGIAQLNDTLVKKTVGSSWAGPLTEGSSRRTTLQVRYEPDEKSRDDTCETVTRAKGNIIISGISQAFLKDYPELSVGRAAVKTGSLQLILKNGRIVCAGTLGECKDSRAEVEATEMYARLQLTNGHVVPGMSALTNALGAREIATDPDTGDGSAGGQSLTDPESIVYAKHAALLDGKNFARARLGGVTRAITAPVADGPAFVSGVSVEILTSGKRSLLHGGIVQEEVALHMALGDAAIKDEGTGSNGIKSLRKMLSDGLGKNNQTVFGRVATGHLPLLVYADNKYEIEQLIWIKRDHPDTKLVLVGAMEAPFVAQGLADADIPVILTKDRGAPTSFRTRDGFVGPPLSRSIASHLKEAGVKFGLALLDLGMPSDYKIHDLLPEAGWTAKYADLSDSEAVELVTSNIEDILHLKQKNNDVVVYEGDPLHYGATVAIVLAADDKAGTALAQLPGIPTVPFKADGKNAFKLPSVGAIIVDTKYSKTADKSGLTLIPPTLHEFGTTFAQDLQEVLNKTVTAKEGDTREPNTIFLTIDSDHTFLDAAGRSTSEGYTIDAEEDGVTIRGASALGAWWGTRTLLQQAILGDDGAVPVGRGDDAPGWATRGMMLDCGRHFYPKEFLIDMCSYISFFKQNTFHVHLSDNTIVPTYTPDNYNDTYARFRLWSESSELSGLNTHANESYTKDDFDDIQTKCAQRGVTVIPEIEAPGHCLPIVQWRPQIGYQGDLSLLNISHPDTIPTMKAVWKEFLPWFHSSVVSIGADEYKGPEEDYKKFVNEMSDFIYQQAGKSIRIWGTFPAVKHAGSSTTVNSNITIQHWAYLFDNPYEDYIKNNYSVINSDEMYYIVMKDGPYGRTVNTSTTFTGNPDGHKPWYPNIFNLSNPNQNSSRDNKLIEGAIAPLWNDHGANTSVYSEAYYAWREGIPALADKHWGGNLTQEQYSNWFSKLLAKIPNQDLERRIPSKHNTIFSYDLRKVRGESIADKSGNKYDAKTTCKAADDGIEMSPECDITTPWSSKGRNYTLSLTVNVDKLSDDRNTTLVSGSDSVLMLTPNVTLFASGTYYRLNKTIPLQSWVRLEISGEGPKTFASAFNEKGDKLFSREEFLTEMSYYGAPLRWHEMAIEAPIHQITGWQGKVRDFTLSTDGTGDSQPGSSSTTLGLPSMHIVVALCIVVSFVI</sequence>
<dbReference type="PRINTS" id="PR00738">
    <property type="entry name" value="GLHYDRLASE20"/>
</dbReference>
<dbReference type="GO" id="GO:0004563">
    <property type="term" value="F:beta-N-acetylhexosaminidase activity"/>
    <property type="evidence" value="ECO:0007669"/>
    <property type="project" value="UniProtKB-EC"/>
</dbReference>
<dbReference type="Proteomes" id="UP000315783">
    <property type="component" value="Unassembled WGS sequence"/>
</dbReference>
<feature type="domain" description="Beta-hexosaminidase bacterial type N-terminal" evidence="9">
    <location>
        <begin position="841"/>
        <end position="915"/>
    </location>
</feature>
<comment type="catalytic activity">
    <reaction evidence="1">
        <text>Hydrolysis of terminal non-reducing N-acetyl-D-hexosamine residues in N-acetyl-beta-D-hexosaminides.</text>
        <dbReference type="EC" id="3.2.1.52"/>
    </reaction>
</comment>
<evidence type="ECO:0000256" key="4">
    <source>
        <dbReference type="ARBA" id="ARBA00022801"/>
    </source>
</evidence>
<dbReference type="InterPro" id="IPR015882">
    <property type="entry name" value="HEX_bac_N"/>
</dbReference>
<organism evidence="10 11">
    <name type="scientific">Cordyceps javanica</name>
    <dbReference type="NCBI Taxonomy" id="43265"/>
    <lineage>
        <taxon>Eukaryota</taxon>
        <taxon>Fungi</taxon>
        <taxon>Dikarya</taxon>
        <taxon>Ascomycota</taxon>
        <taxon>Pezizomycotina</taxon>
        <taxon>Sordariomycetes</taxon>
        <taxon>Hypocreomycetidae</taxon>
        <taxon>Hypocreales</taxon>
        <taxon>Cordycipitaceae</taxon>
        <taxon>Cordyceps</taxon>
    </lineage>
</organism>
<comment type="similarity">
    <text evidence="2">Belongs to the glycosyl hydrolase 20 family.</text>
</comment>
<name>A0A545ULW8_9HYPO</name>
<dbReference type="EC" id="3.2.1.52" evidence="3"/>
<protein>
    <recommendedName>
        <fullName evidence="3">beta-N-acetylhexosaminidase</fullName>
        <ecNumber evidence="3">3.2.1.52</ecNumber>
    </recommendedName>
</protein>
<evidence type="ECO:0000256" key="1">
    <source>
        <dbReference type="ARBA" id="ARBA00001231"/>
    </source>
</evidence>
<evidence type="ECO:0000256" key="3">
    <source>
        <dbReference type="ARBA" id="ARBA00012663"/>
    </source>
</evidence>
<evidence type="ECO:0000256" key="6">
    <source>
        <dbReference type="PIRSR" id="PIRSR625705-1"/>
    </source>
</evidence>
<keyword evidence="5" id="KW-0326">Glycosidase</keyword>
<dbReference type="CDD" id="cd06564">
    <property type="entry name" value="GH20_DspB_LnbB-like"/>
    <property type="match status" value="1"/>
</dbReference>
<dbReference type="InterPro" id="IPR032466">
    <property type="entry name" value="Metal_Hydrolase"/>
</dbReference>
<dbReference type="PANTHER" id="PTHR43678">
    <property type="entry name" value="PUTATIVE (AFU_ORTHOLOGUE AFUA_2G00640)-RELATED"/>
    <property type="match status" value="1"/>
</dbReference>
<feature type="domain" description="Glycoside hydrolase family 20 catalytic" evidence="7">
    <location>
        <begin position="939"/>
        <end position="1248"/>
    </location>
</feature>
<reference evidence="10 11" key="1">
    <citation type="journal article" date="2019" name="Appl. Microbiol. Biotechnol.">
        <title>Genome sequence of Isaria javanica and comparative genome analysis insights into family S53 peptidase evolution in fungal entomopathogens.</title>
        <authorList>
            <person name="Lin R."/>
            <person name="Zhang X."/>
            <person name="Xin B."/>
            <person name="Zou M."/>
            <person name="Gao Y."/>
            <person name="Qin F."/>
            <person name="Hu Q."/>
            <person name="Xie B."/>
            <person name="Cheng X."/>
        </authorList>
    </citation>
    <scope>NUCLEOTIDE SEQUENCE [LARGE SCALE GENOMIC DNA]</scope>
    <source>
        <strain evidence="10 11">IJ1G</strain>
    </source>
</reference>
<feature type="active site" description="Proton donor" evidence="6">
    <location>
        <position position="1096"/>
    </location>
</feature>
<dbReference type="Gene3D" id="3.20.20.80">
    <property type="entry name" value="Glycosidases"/>
    <property type="match status" value="1"/>
</dbReference>
<dbReference type="SUPFAM" id="SSF51445">
    <property type="entry name" value="(Trans)glycosidases"/>
    <property type="match status" value="1"/>
</dbReference>
<dbReference type="OrthoDB" id="428480at2759"/>
<evidence type="ECO:0000313" key="10">
    <source>
        <dbReference type="EMBL" id="TQV90459.1"/>
    </source>
</evidence>
<evidence type="ECO:0000313" key="11">
    <source>
        <dbReference type="Proteomes" id="UP000315783"/>
    </source>
</evidence>
<gene>
    <name evidence="10" type="ORF">IF1G_10938</name>
</gene>
<dbReference type="SUPFAM" id="SSF51556">
    <property type="entry name" value="Metallo-dependent hydrolases"/>
    <property type="match status" value="1"/>
</dbReference>
<dbReference type="Pfam" id="PF01979">
    <property type="entry name" value="Amidohydro_1"/>
    <property type="match status" value="1"/>
</dbReference>
<dbReference type="InterPro" id="IPR052764">
    <property type="entry name" value="GH20_Enzymes"/>
</dbReference>
<dbReference type="GO" id="GO:0005975">
    <property type="term" value="P:carbohydrate metabolic process"/>
    <property type="evidence" value="ECO:0007669"/>
    <property type="project" value="InterPro"/>
</dbReference>
<dbReference type="Pfam" id="PF02838">
    <property type="entry name" value="Glyco_hydro_20b"/>
    <property type="match status" value="1"/>
</dbReference>
<dbReference type="EMBL" id="SPUK01000027">
    <property type="protein sequence ID" value="TQV90459.1"/>
    <property type="molecule type" value="Genomic_DNA"/>
</dbReference>
<evidence type="ECO:0000256" key="5">
    <source>
        <dbReference type="ARBA" id="ARBA00023295"/>
    </source>
</evidence>
<evidence type="ECO:0000256" key="2">
    <source>
        <dbReference type="ARBA" id="ARBA00006285"/>
    </source>
</evidence>
<evidence type="ECO:0000259" key="7">
    <source>
        <dbReference type="Pfam" id="PF00728"/>
    </source>
</evidence>
<dbReference type="InterPro" id="IPR029018">
    <property type="entry name" value="Hex-like_dom2"/>
</dbReference>
<keyword evidence="11" id="KW-1185">Reference proteome</keyword>
<dbReference type="SUPFAM" id="SSF55545">
    <property type="entry name" value="beta-N-acetylhexosaminidase-like domain"/>
    <property type="match status" value="1"/>
</dbReference>
<feature type="domain" description="Amidohydrolase-related" evidence="8">
    <location>
        <begin position="248"/>
        <end position="335"/>
    </location>
</feature>
<dbReference type="InterPro" id="IPR025705">
    <property type="entry name" value="Beta_hexosaminidase_sua/sub"/>
</dbReference>
<evidence type="ECO:0000259" key="8">
    <source>
        <dbReference type="Pfam" id="PF01979"/>
    </source>
</evidence>
<dbReference type="InterPro" id="IPR017853">
    <property type="entry name" value="GH"/>
</dbReference>
<dbReference type="InterPro" id="IPR015883">
    <property type="entry name" value="Glyco_hydro_20_cat"/>
</dbReference>
<proteinExistence type="inferred from homology"/>
<accession>A0A545ULW8</accession>
<dbReference type="Gene3D" id="3.20.20.140">
    <property type="entry name" value="Metal-dependent hydrolases"/>
    <property type="match status" value="2"/>
</dbReference>
<evidence type="ECO:0000259" key="9">
    <source>
        <dbReference type="Pfam" id="PF02838"/>
    </source>
</evidence>